<organism evidence="1 2">
    <name type="scientific">Pistacia atlantica</name>
    <dbReference type="NCBI Taxonomy" id="434234"/>
    <lineage>
        <taxon>Eukaryota</taxon>
        <taxon>Viridiplantae</taxon>
        <taxon>Streptophyta</taxon>
        <taxon>Embryophyta</taxon>
        <taxon>Tracheophyta</taxon>
        <taxon>Spermatophyta</taxon>
        <taxon>Magnoliopsida</taxon>
        <taxon>eudicotyledons</taxon>
        <taxon>Gunneridae</taxon>
        <taxon>Pentapetalae</taxon>
        <taxon>rosids</taxon>
        <taxon>malvids</taxon>
        <taxon>Sapindales</taxon>
        <taxon>Anacardiaceae</taxon>
        <taxon>Pistacia</taxon>
    </lineage>
</organism>
<name>A0ACC1A9K9_9ROSI</name>
<keyword evidence="2" id="KW-1185">Reference proteome</keyword>
<sequence>MVGISWKWEWKKNSNDMEEGTLEIGMGNARALRRTQDGSEEWGYVEVRPKAHMFWWLCRSPYRVENPSKQWLIILWLQGGPDNPMGMGYGYVEDSDPKLFVKTNVEATTDLNALLEELFNENEKLQKSPLYIVAVLWSKICSHSRIVCTKSYGRWKIKAQTWELMLEFSKYNFFSFHATLSTVFIKNCEKAYKPSSGPHKSRECLPLILILRNDETRQQKPANSNTVHVLTETNVVSIPKTNENFSLLYDTKGCFHLHSVRDNEAKVDLERVARDTHGYVGADLALSFMLTALRCIQEKMDVIA</sequence>
<dbReference type="EMBL" id="CM047907">
    <property type="protein sequence ID" value="KAJ0084199.1"/>
    <property type="molecule type" value="Genomic_DNA"/>
</dbReference>
<evidence type="ECO:0000313" key="1">
    <source>
        <dbReference type="EMBL" id="KAJ0084199.1"/>
    </source>
</evidence>
<dbReference type="Proteomes" id="UP001164250">
    <property type="component" value="Chromosome 11"/>
</dbReference>
<accession>A0ACC1A9K9</accession>
<proteinExistence type="predicted"/>
<protein>
    <submittedName>
        <fullName evidence="1">Uncharacterized protein</fullName>
    </submittedName>
</protein>
<reference evidence="2" key="1">
    <citation type="journal article" date="2023" name="G3 (Bethesda)">
        <title>Genome assembly and association tests identify interacting loci associated with vigor, precocity, and sex in interspecific pistachio rootstocks.</title>
        <authorList>
            <person name="Palmer W."/>
            <person name="Jacygrad E."/>
            <person name="Sagayaradj S."/>
            <person name="Cavanaugh K."/>
            <person name="Han R."/>
            <person name="Bertier L."/>
            <person name="Beede B."/>
            <person name="Kafkas S."/>
            <person name="Golino D."/>
            <person name="Preece J."/>
            <person name="Michelmore R."/>
        </authorList>
    </citation>
    <scope>NUCLEOTIDE SEQUENCE [LARGE SCALE GENOMIC DNA]</scope>
</reference>
<comment type="caution">
    <text evidence="1">The sequence shown here is derived from an EMBL/GenBank/DDBJ whole genome shotgun (WGS) entry which is preliminary data.</text>
</comment>
<evidence type="ECO:0000313" key="2">
    <source>
        <dbReference type="Proteomes" id="UP001164250"/>
    </source>
</evidence>
<gene>
    <name evidence="1" type="ORF">Patl1_30005</name>
</gene>